<reference evidence="2 3" key="1">
    <citation type="submission" date="2018-07" db="EMBL/GenBank/DDBJ databases">
        <title>Genomic Encyclopedia of Type Strains, Phase IV (KMG-IV): sequencing the most valuable type-strain genomes for metagenomic binning, comparative biology and taxonomic classification.</title>
        <authorList>
            <person name="Goeker M."/>
        </authorList>
    </citation>
    <scope>NUCLEOTIDE SEQUENCE [LARGE SCALE GENOMIC DNA]</scope>
    <source>
        <strain evidence="2 3">DSM 27016</strain>
    </source>
</reference>
<feature type="transmembrane region" description="Helical" evidence="1">
    <location>
        <begin position="59"/>
        <end position="87"/>
    </location>
</feature>
<dbReference type="EMBL" id="QPJT01000016">
    <property type="protein sequence ID" value="RCX13819.1"/>
    <property type="molecule type" value="Genomic_DNA"/>
</dbReference>
<evidence type="ECO:0000256" key="1">
    <source>
        <dbReference type="SAM" id="Phobius"/>
    </source>
</evidence>
<name>A0A369AX01_9FIRM</name>
<evidence type="ECO:0000313" key="2">
    <source>
        <dbReference type="EMBL" id="RCX13819.1"/>
    </source>
</evidence>
<organism evidence="2 3">
    <name type="scientific">Anaerobacterium chartisolvens</name>
    <dbReference type="NCBI Taxonomy" id="1297424"/>
    <lineage>
        <taxon>Bacteria</taxon>
        <taxon>Bacillati</taxon>
        <taxon>Bacillota</taxon>
        <taxon>Clostridia</taxon>
        <taxon>Eubacteriales</taxon>
        <taxon>Oscillospiraceae</taxon>
        <taxon>Anaerobacterium</taxon>
    </lineage>
</organism>
<dbReference type="OrthoDB" id="2086178at2"/>
<keyword evidence="3" id="KW-1185">Reference proteome</keyword>
<accession>A0A369AX01</accession>
<sequence length="90" mass="10210">MQTNKTKSIEKIFDELYKLSPLTKKVIKLGTHISLLLLVFGTLLILFNRSAFTYDAYFQLIAVSIIKSSLTILAEVIIGGLIIDYLFKKK</sequence>
<feature type="transmembrane region" description="Helical" evidence="1">
    <location>
        <begin position="26"/>
        <end position="47"/>
    </location>
</feature>
<keyword evidence="1" id="KW-0472">Membrane</keyword>
<dbReference type="AlphaFoldDB" id="A0A369AX01"/>
<protein>
    <submittedName>
        <fullName evidence="2">Uncharacterized protein</fullName>
    </submittedName>
</protein>
<gene>
    <name evidence="2" type="ORF">DFR58_11653</name>
</gene>
<evidence type="ECO:0000313" key="3">
    <source>
        <dbReference type="Proteomes" id="UP000253034"/>
    </source>
</evidence>
<dbReference type="Proteomes" id="UP000253034">
    <property type="component" value="Unassembled WGS sequence"/>
</dbReference>
<comment type="caution">
    <text evidence="2">The sequence shown here is derived from an EMBL/GenBank/DDBJ whole genome shotgun (WGS) entry which is preliminary data.</text>
</comment>
<dbReference type="RefSeq" id="WP_114298456.1">
    <property type="nucleotide sequence ID" value="NZ_QPJT01000016.1"/>
</dbReference>
<keyword evidence="1" id="KW-0812">Transmembrane</keyword>
<keyword evidence="1" id="KW-1133">Transmembrane helix</keyword>
<proteinExistence type="predicted"/>